<dbReference type="KEGG" id="abas:ACPOL_6523"/>
<evidence type="ECO:0000256" key="1">
    <source>
        <dbReference type="ARBA" id="ARBA00001526"/>
    </source>
</evidence>
<dbReference type="PANTHER" id="PTHR35333">
    <property type="entry name" value="BETA-LACTAMASE"/>
    <property type="match status" value="1"/>
</dbReference>
<dbReference type="EC" id="3.5.2.6" evidence="3"/>
<dbReference type="InterPro" id="IPR000871">
    <property type="entry name" value="Beta-lactam_class-A"/>
</dbReference>
<dbReference type="Proteomes" id="UP000253606">
    <property type="component" value="Chromosome"/>
</dbReference>
<dbReference type="SUPFAM" id="SSF56601">
    <property type="entry name" value="beta-lactamase/transpeptidase-like"/>
    <property type="match status" value="1"/>
</dbReference>
<dbReference type="GO" id="GO:0030655">
    <property type="term" value="P:beta-lactam antibiotic catabolic process"/>
    <property type="evidence" value="ECO:0007669"/>
    <property type="project" value="InterPro"/>
</dbReference>
<gene>
    <name evidence="5" type="ORF">ACPOL_6523</name>
</gene>
<evidence type="ECO:0000313" key="5">
    <source>
        <dbReference type="EMBL" id="AXC15743.1"/>
    </source>
</evidence>
<dbReference type="GO" id="GO:0008800">
    <property type="term" value="F:beta-lactamase activity"/>
    <property type="evidence" value="ECO:0007669"/>
    <property type="project" value="UniProtKB-EC"/>
</dbReference>
<comment type="catalytic activity">
    <reaction evidence="1">
        <text>a beta-lactam + H2O = a substituted beta-amino acid</text>
        <dbReference type="Rhea" id="RHEA:20401"/>
        <dbReference type="ChEBI" id="CHEBI:15377"/>
        <dbReference type="ChEBI" id="CHEBI:35627"/>
        <dbReference type="ChEBI" id="CHEBI:140347"/>
        <dbReference type="EC" id="3.5.2.6"/>
    </reaction>
</comment>
<feature type="domain" description="Beta-lactamase class A catalytic" evidence="4">
    <location>
        <begin position="8"/>
        <end position="154"/>
    </location>
</feature>
<organism evidence="5 6">
    <name type="scientific">Acidisarcina polymorpha</name>
    <dbReference type="NCBI Taxonomy" id="2211140"/>
    <lineage>
        <taxon>Bacteria</taxon>
        <taxon>Pseudomonadati</taxon>
        <taxon>Acidobacteriota</taxon>
        <taxon>Terriglobia</taxon>
        <taxon>Terriglobales</taxon>
        <taxon>Acidobacteriaceae</taxon>
        <taxon>Acidisarcina</taxon>
    </lineage>
</organism>
<comment type="similarity">
    <text evidence="2">Belongs to the class-A beta-lactamase family.</text>
</comment>
<dbReference type="Gene3D" id="3.40.710.10">
    <property type="entry name" value="DD-peptidase/beta-lactamase superfamily"/>
    <property type="match status" value="1"/>
</dbReference>
<evidence type="ECO:0000313" key="6">
    <source>
        <dbReference type="Proteomes" id="UP000253606"/>
    </source>
</evidence>
<evidence type="ECO:0000256" key="3">
    <source>
        <dbReference type="ARBA" id="ARBA00012865"/>
    </source>
</evidence>
<name>A0A2Z5G916_9BACT</name>
<sequence length="156" mass="16865">MQDMYPAANVDVPLRQLPELWVGHPDNTANDILLRQMGGTAPVQQYLDSLGLQGIQIRDSEASMHDDERRQYRNTGEPATFVKLLCMLAENSLLTHGNTKYLLSIMSSSPSFPNRICGLLPAGTIVAYKTGTAGYNNNMAAATNDVALITLPTGGA</sequence>
<dbReference type="AlphaFoldDB" id="A0A2Z5G916"/>
<dbReference type="Pfam" id="PF13354">
    <property type="entry name" value="Beta-lactamase2"/>
    <property type="match status" value="1"/>
</dbReference>
<dbReference type="PANTHER" id="PTHR35333:SF3">
    <property type="entry name" value="BETA-LACTAMASE-TYPE TRANSPEPTIDASE FOLD CONTAINING PROTEIN"/>
    <property type="match status" value="1"/>
</dbReference>
<dbReference type="InterPro" id="IPR012338">
    <property type="entry name" value="Beta-lactam/transpept-like"/>
</dbReference>
<keyword evidence="6" id="KW-1185">Reference proteome</keyword>
<dbReference type="EMBL" id="CP030840">
    <property type="protein sequence ID" value="AXC15743.1"/>
    <property type="molecule type" value="Genomic_DNA"/>
</dbReference>
<accession>A0A2Z5G916</accession>
<evidence type="ECO:0000259" key="4">
    <source>
        <dbReference type="Pfam" id="PF13354"/>
    </source>
</evidence>
<dbReference type="InterPro" id="IPR045155">
    <property type="entry name" value="Beta-lactam_cat"/>
</dbReference>
<dbReference type="GO" id="GO:0046677">
    <property type="term" value="P:response to antibiotic"/>
    <property type="evidence" value="ECO:0007669"/>
    <property type="project" value="InterPro"/>
</dbReference>
<proteinExistence type="inferred from homology"/>
<reference evidence="5 6" key="1">
    <citation type="journal article" date="2018" name="Front. Microbiol.">
        <title>Hydrolytic Capabilities as a Key to Environmental Success: Chitinolytic and Cellulolytic Acidobacteria From Acidic Sub-arctic Soils and Boreal Peatlands.</title>
        <authorList>
            <person name="Belova S.E."/>
            <person name="Ravin N.V."/>
            <person name="Pankratov T.A."/>
            <person name="Rakitin A.L."/>
            <person name="Ivanova A.A."/>
            <person name="Beletsky A.V."/>
            <person name="Mardanov A.V."/>
            <person name="Sinninghe Damste J.S."/>
            <person name="Dedysh S.N."/>
        </authorList>
    </citation>
    <scope>NUCLEOTIDE SEQUENCE [LARGE SCALE GENOMIC DNA]</scope>
    <source>
        <strain evidence="5 6">SBC82</strain>
    </source>
</reference>
<evidence type="ECO:0000256" key="2">
    <source>
        <dbReference type="ARBA" id="ARBA00009009"/>
    </source>
</evidence>
<protein>
    <recommendedName>
        <fullName evidence="3">beta-lactamase</fullName>
        <ecNumber evidence="3">3.5.2.6</ecNumber>
    </recommendedName>
</protein>